<dbReference type="Pfam" id="PF14899">
    <property type="entry name" value="DUF4492"/>
    <property type="match status" value="1"/>
</dbReference>
<comment type="caution">
    <text evidence="2">The sequence shown here is derived from an EMBL/GenBank/DDBJ whole genome shotgun (WGS) entry which is preliminary data.</text>
</comment>
<evidence type="ECO:0000313" key="2">
    <source>
        <dbReference type="EMBL" id="TLE17211.1"/>
    </source>
</evidence>
<reference evidence="2 3" key="1">
    <citation type="journal article" date="2014" name="Genome Announc.">
        <title>Draft genome sequences of eight enterohepatic helicobacter species isolated from both laboratory and wild rodents.</title>
        <authorList>
            <person name="Sheh A."/>
            <person name="Shen Z."/>
            <person name="Fox J.G."/>
        </authorList>
    </citation>
    <scope>NUCLEOTIDE SEQUENCE [LARGE SCALE GENOMIC DNA]</scope>
    <source>
        <strain evidence="2 3">MIT-03-7007</strain>
    </source>
</reference>
<dbReference type="RefSeq" id="WP_034552490.1">
    <property type="nucleotide sequence ID" value="NZ_JRPC02000001.1"/>
</dbReference>
<evidence type="ECO:0000256" key="1">
    <source>
        <dbReference type="SAM" id="Phobius"/>
    </source>
</evidence>
<dbReference type="EMBL" id="JRPC02000001">
    <property type="protein sequence ID" value="TLE17211.1"/>
    <property type="molecule type" value="Genomic_DNA"/>
</dbReference>
<keyword evidence="3" id="KW-1185">Reference proteome</keyword>
<keyword evidence="1" id="KW-1133">Transmembrane helix</keyword>
<proteinExistence type="predicted"/>
<evidence type="ECO:0000313" key="3">
    <source>
        <dbReference type="Proteomes" id="UP000029920"/>
    </source>
</evidence>
<accession>A0A4U8UHH4</accession>
<dbReference type="AlphaFoldDB" id="A0A4U8UHH4"/>
<sequence length="69" mass="8414">MKILTRIFSFYYFGFKNMRLGRSLWLVIIVKLFIIFGILKVFIYDNSLHKLYATQEEKSQFITHNLKNY</sequence>
<dbReference type="Proteomes" id="UP000029920">
    <property type="component" value="Unassembled WGS sequence"/>
</dbReference>
<dbReference type="InterPro" id="IPR027853">
    <property type="entry name" value="DUF4492"/>
</dbReference>
<organism evidence="2 3">
    <name type="scientific">Helicobacter apodemus</name>
    <dbReference type="NCBI Taxonomy" id="135569"/>
    <lineage>
        <taxon>Bacteria</taxon>
        <taxon>Pseudomonadati</taxon>
        <taxon>Campylobacterota</taxon>
        <taxon>Epsilonproteobacteria</taxon>
        <taxon>Campylobacterales</taxon>
        <taxon>Helicobacteraceae</taxon>
        <taxon>Helicobacter</taxon>
    </lineage>
</organism>
<name>A0A4U8UHH4_9HELI</name>
<feature type="transmembrane region" description="Helical" evidence="1">
    <location>
        <begin position="24"/>
        <end position="43"/>
    </location>
</feature>
<gene>
    <name evidence="2" type="ORF">LS72_000215</name>
</gene>
<protein>
    <submittedName>
        <fullName evidence="2">DUF4492 domain-containing protein</fullName>
    </submittedName>
</protein>
<keyword evidence="1" id="KW-0472">Membrane</keyword>
<keyword evidence="1" id="KW-0812">Transmembrane</keyword>